<dbReference type="Gene3D" id="1.10.30.50">
    <property type="match status" value="1"/>
</dbReference>
<evidence type="ECO:0008006" key="3">
    <source>
        <dbReference type="Google" id="ProtNLM"/>
    </source>
</evidence>
<protein>
    <recommendedName>
        <fullName evidence="3">HNH endonuclease</fullName>
    </recommendedName>
</protein>
<name>A0ABY2SVN3_9BACI</name>
<reference evidence="1 2" key="1">
    <citation type="submission" date="2019-04" db="EMBL/GenBank/DDBJ databases">
        <title>Lysinibacillus genome sequencing.</title>
        <authorList>
            <person name="Dunlap C."/>
        </authorList>
    </citation>
    <scope>NUCLEOTIDE SEQUENCE [LARGE SCALE GENOMIC DNA]</scope>
    <source>
        <strain evidence="1 2">KCTC 33042</strain>
    </source>
</reference>
<gene>
    <name evidence="1" type="ORF">FC748_06830</name>
</gene>
<accession>A0ABY2SVN3</accession>
<sequence>MKRINLPNRILIDHLKYCIGKFDEKTHGNAHQINFSNVNYLKKRPYGKICKYIAADYPKNYYADKSINISKGSRILLAEFLKEKFKKIIISKPKKLLELEDEMYKQIMDSEGISLIKTKELTTDFLKYIFNYDSFSQEDYLESEWSAYKYTMELNHSVCVYCNSQFTHTIYKKDGDETFKIRPALDHLLAKTNHPLFSLSVYNLIPACNTCNSGIKGADEVSIDSFIHPYLEDLDELGVFKREFQEGDQDYYSQIVGRNENYEIKFLARKKTDNKRIAEYDEMFGIENRYAFHKKFLNRQIVLALMYNEVYLRRLDISYKDIFFDAKMVKDILFLTDINNTILSKLQTDVTREVILKQNIYLNNSNADLYNLLKEN</sequence>
<evidence type="ECO:0000313" key="1">
    <source>
        <dbReference type="EMBL" id="TKI47378.1"/>
    </source>
</evidence>
<evidence type="ECO:0000313" key="2">
    <source>
        <dbReference type="Proteomes" id="UP000308330"/>
    </source>
</evidence>
<dbReference type="RefSeq" id="WP_108030840.1">
    <property type="nucleotide sequence ID" value="NZ_PYUE01000007.1"/>
</dbReference>
<proteinExistence type="predicted"/>
<dbReference type="EMBL" id="SZPT01000002">
    <property type="protein sequence ID" value="TKI47378.1"/>
    <property type="molecule type" value="Genomic_DNA"/>
</dbReference>
<comment type="caution">
    <text evidence="1">The sequence shown here is derived from an EMBL/GenBank/DDBJ whole genome shotgun (WGS) entry which is preliminary data.</text>
</comment>
<dbReference type="Proteomes" id="UP000308330">
    <property type="component" value="Unassembled WGS sequence"/>
</dbReference>
<keyword evidence="2" id="KW-1185">Reference proteome</keyword>
<organism evidence="1 2">
    <name type="scientific">Lysinibacillus tabacifolii</name>
    <dbReference type="NCBI Taxonomy" id="1173107"/>
    <lineage>
        <taxon>Bacteria</taxon>
        <taxon>Bacillati</taxon>
        <taxon>Bacillota</taxon>
        <taxon>Bacilli</taxon>
        <taxon>Bacillales</taxon>
        <taxon>Bacillaceae</taxon>
        <taxon>Lysinibacillus</taxon>
    </lineage>
</organism>